<gene>
    <name evidence="2" type="ORF">SAMN05444921_12970</name>
</gene>
<sequence>MTDLSPRAGGPQGAAPQADRPAEAGPPEAAGPVLALLHTSPVHVPVFEALCDRHHPGLRLRHTVDEELLARARSHGPDAVAGAVRAALAGAVAGGADAVLCTCSTIGAVAERCAADMGVPVLRVDRPMAAAAAAHRRIAVVAAVESTLGPTVALIGEELAREEREAGGRPGEHTASDGSARVRTHLAEGAWERFEAGDHDGYLDAVAAAVDAVRDADVIVLAQVSMAAAAARATTIVPVLSSPRPGLAAAARAVEAVKARDAVLKGQAAGGAAAQESAAR</sequence>
<dbReference type="GO" id="GO:0016855">
    <property type="term" value="F:racemase and epimerase activity, acting on amino acids and derivatives"/>
    <property type="evidence" value="ECO:0007669"/>
    <property type="project" value="InterPro"/>
</dbReference>
<keyword evidence="3" id="KW-1185">Reference proteome</keyword>
<dbReference type="STRING" id="1196353.SAMN05444921_12970"/>
<evidence type="ECO:0000313" key="3">
    <source>
        <dbReference type="Proteomes" id="UP000199063"/>
    </source>
</evidence>
<feature type="compositionally biased region" description="Basic and acidic residues" evidence="1">
    <location>
        <begin position="162"/>
        <end position="175"/>
    </location>
</feature>
<organism evidence="2 3">
    <name type="scientific">Streptomyces wuyuanensis</name>
    <dbReference type="NCBI Taxonomy" id="1196353"/>
    <lineage>
        <taxon>Bacteria</taxon>
        <taxon>Bacillati</taxon>
        <taxon>Actinomycetota</taxon>
        <taxon>Actinomycetes</taxon>
        <taxon>Kitasatosporales</taxon>
        <taxon>Streptomycetaceae</taxon>
        <taxon>Streptomyces</taxon>
    </lineage>
</organism>
<evidence type="ECO:0008006" key="4">
    <source>
        <dbReference type="Google" id="ProtNLM"/>
    </source>
</evidence>
<name>A0A1H0C8E5_9ACTN</name>
<dbReference type="Gene3D" id="3.40.50.1860">
    <property type="match status" value="1"/>
</dbReference>
<feature type="region of interest" description="Disordered" evidence="1">
    <location>
        <begin position="1"/>
        <end position="29"/>
    </location>
</feature>
<feature type="region of interest" description="Disordered" evidence="1">
    <location>
        <begin position="162"/>
        <end position="181"/>
    </location>
</feature>
<dbReference type="Proteomes" id="UP000199063">
    <property type="component" value="Unassembled WGS sequence"/>
</dbReference>
<reference evidence="3" key="1">
    <citation type="submission" date="2016-10" db="EMBL/GenBank/DDBJ databases">
        <authorList>
            <person name="Varghese N."/>
            <person name="Submissions S."/>
        </authorList>
    </citation>
    <scope>NUCLEOTIDE SEQUENCE [LARGE SCALE GENOMIC DNA]</scope>
    <source>
        <strain evidence="3">CGMCC 4.7042</strain>
    </source>
</reference>
<proteinExistence type="predicted"/>
<dbReference type="EMBL" id="FNHI01000029">
    <property type="protein sequence ID" value="SDN54127.1"/>
    <property type="molecule type" value="Genomic_DNA"/>
</dbReference>
<dbReference type="InterPro" id="IPR001920">
    <property type="entry name" value="Asp/Glu_race"/>
</dbReference>
<evidence type="ECO:0000256" key="1">
    <source>
        <dbReference type="SAM" id="MobiDB-lite"/>
    </source>
</evidence>
<accession>A0A1H0C8E5</accession>
<dbReference type="AlphaFoldDB" id="A0A1H0C8E5"/>
<protein>
    <recommendedName>
        <fullName evidence="4">Arylsulfatase</fullName>
    </recommendedName>
</protein>
<evidence type="ECO:0000313" key="2">
    <source>
        <dbReference type="EMBL" id="SDN54127.1"/>
    </source>
</evidence>